<sequence>MSEEFLDLSSVDISDTFEPTIKPAGEETELRIVSFLSDTNKNGNRYIMPFFEPTDDPCCKEFGDYIELPHEGMSPKEDNNAKLKLQGLSAAFEINFSSQLDIKNDVVGKTGWAILGVGKDTRDGSSVNTIKKYVTGA</sequence>
<protein>
    <submittedName>
        <fullName evidence="1">Uncharacterized protein</fullName>
    </submittedName>
</protein>
<evidence type="ECO:0000313" key="1">
    <source>
        <dbReference type="EMBL" id="QJI04268.1"/>
    </source>
</evidence>
<accession>A0A6M3Y4U9</accession>
<reference evidence="1" key="1">
    <citation type="submission" date="2020-03" db="EMBL/GenBank/DDBJ databases">
        <title>The deep terrestrial virosphere.</title>
        <authorList>
            <person name="Holmfeldt K."/>
            <person name="Nilsson E."/>
            <person name="Simone D."/>
            <person name="Lopez-Fernandez M."/>
            <person name="Wu X."/>
            <person name="de Brujin I."/>
            <person name="Lundin D."/>
            <person name="Andersson A."/>
            <person name="Bertilsson S."/>
            <person name="Dopson M."/>
        </authorList>
    </citation>
    <scope>NUCLEOTIDE SEQUENCE</scope>
    <source>
        <strain evidence="1">TM448B07095</strain>
    </source>
</reference>
<organism evidence="1">
    <name type="scientific">viral metagenome</name>
    <dbReference type="NCBI Taxonomy" id="1070528"/>
    <lineage>
        <taxon>unclassified sequences</taxon>
        <taxon>metagenomes</taxon>
        <taxon>organismal metagenomes</taxon>
    </lineage>
</organism>
<name>A0A6M3Y4U9_9ZZZZ</name>
<dbReference type="AlphaFoldDB" id="A0A6M3Y4U9"/>
<proteinExistence type="predicted"/>
<dbReference type="EMBL" id="MT145164">
    <property type="protein sequence ID" value="QJI04268.1"/>
    <property type="molecule type" value="Genomic_DNA"/>
</dbReference>
<gene>
    <name evidence="1" type="ORF">TM448B07095_0004</name>
</gene>